<name>A0A917TNQ3_9ACTN</name>
<evidence type="ECO:0000313" key="1">
    <source>
        <dbReference type="EMBL" id="GGM27668.1"/>
    </source>
</evidence>
<dbReference type="EMBL" id="BMPI01000013">
    <property type="protein sequence ID" value="GGM27668.1"/>
    <property type="molecule type" value="Genomic_DNA"/>
</dbReference>
<reference evidence="1" key="2">
    <citation type="submission" date="2020-09" db="EMBL/GenBank/DDBJ databases">
        <authorList>
            <person name="Sun Q."/>
            <person name="Ohkuma M."/>
        </authorList>
    </citation>
    <scope>NUCLEOTIDE SEQUENCE</scope>
    <source>
        <strain evidence="1">JCM 19831</strain>
    </source>
</reference>
<dbReference type="RefSeq" id="WP_190250537.1">
    <property type="nucleotide sequence ID" value="NZ_BMPI01000013.1"/>
</dbReference>
<organism evidence="1 2">
    <name type="scientific">Dactylosporangium sucinum</name>
    <dbReference type="NCBI Taxonomy" id="1424081"/>
    <lineage>
        <taxon>Bacteria</taxon>
        <taxon>Bacillati</taxon>
        <taxon>Actinomycetota</taxon>
        <taxon>Actinomycetes</taxon>
        <taxon>Micromonosporales</taxon>
        <taxon>Micromonosporaceae</taxon>
        <taxon>Dactylosporangium</taxon>
    </lineage>
</organism>
<gene>
    <name evidence="1" type="ORF">GCM10007977_031140</name>
</gene>
<dbReference type="AlphaFoldDB" id="A0A917TNQ3"/>
<comment type="caution">
    <text evidence="1">The sequence shown here is derived from an EMBL/GenBank/DDBJ whole genome shotgun (WGS) entry which is preliminary data.</text>
</comment>
<protein>
    <submittedName>
        <fullName evidence="1">Uncharacterized protein</fullName>
    </submittedName>
</protein>
<sequence length="83" mass="8911">MNPYRTNADEIRRIALTIDGLRTEQAKVTSANSILIAWGIESATEEVIERVHAIEADLQVIAARLHALGADDQAASVTSAVTP</sequence>
<proteinExistence type="predicted"/>
<accession>A0A917TNQ3</accession>
<dbReference type="Proteomes" id="UP000642070">
    <property type="component" value="Unassembled WGS sequence"/>
</dbReference>
<reference evidence="1" key="1">
    <citation type="journal article" date="2014" name="Int. J. Syst. Evol. Microbiol.">
        <title>Complete genome sequence of Corynebacterium casei LMG S-19264T (=DSM 44701T), isolated from a smear-ripened cheese.</title>
        <authorList>
            <consortium name="US DOE Joint Genome Institute (JGI-PGF)"/>
            <person name="Walter F."/>
            <person name="Albersmeier A."/>
            <person name="Kalinowski J."/>
            <person name="Ruckert C."/>
        </authorList>
    </citation>
    <scope>NUCLEOTIDE SEQUENCE</scope>
    <source>
        <strain evidence="1">JCM 19831</strain>
    </source>
</reference>
<evidence type="ECO:0000313" key="2">
    <source>
        <dbReference type="Proteomes" id="UP000642070"/>
    </source>
</evidence>
<keyword evidence="2" id="KW-1185">Reference proteome</keyword>